<proteinExistence type="predicted"/>
<evidence type="ECO:0000313" key="2">
    <source>
        <dbReference type="Proteomes" id="UP000032483"/>
    </source>
</evidence>
<dbReference type="GeneID" id="42856462"/>
<name>A0A0D8J020_9FIRM</name>
<keyword evidence="2" id="KW-1185">Reference proteome</keyword>
<dbReference type="AlphaFoldDB" id="A0A0D8J020"/>
<protein>
    <submittedName>
        <fullName evidence="1">Uncharacterized protein</fullName>
    </submittedName>
</protein>
<reference evidence="1" key="1">
    <citation type="submission" date="2015-02" db="EMBL/GenBank/DDBJ databases">
        <title>A novel member of the family Ruminococcaceae isolated from human feces.</title>
        <authorList>
            <person name="Shkoporov A.N."/>
            <person name="Chaplin A.V."/>
            <person name="Motuzova O.V."/>
            <person name="Kafarskaia L.I."/>
            <person name="Khokhlova E.V."/>
            <person name="Efimov B.A."/>
        </authorList>
    </citation>
    <scope>NUCLEOTIDE SEQUENCE [LARGE SCALE GENOMIC DNA]</scope>
    <source>
        <strain evidence="1">585-1</strain>
    </source>
</reference>
<accession>A0A0D8J020</accession>
<organism evidence="1 2">
    <name type="scientific">Ruthenibacterium lactatiformans</name>
    <dbReference type="NCBI Taxonomy" id="1550024"/>
    <lineage>
        <taxon>Bacteria</taxon>
        <taxon>Bacillati</taxon>
        <taxon>Bacillota</taxon>
        <taxon>Clostridia</taxon>
        <taxon>Eubacteriales</taxon>
        <taxon>Oscillospiraceae</taxon>
        <taxon>Ruthenibacterium</taxon>
    </lineage>
</organism>
<evidence type="ECO:0000313" key="1">
    <source>
        <dbReference type="EMBL" id="KJF40242.1"/>
    </source>
</evidence>
<dbReference type="EMBL" id="JXXK01000008">
    <property type="protein sequence ID" value="KJF40242.1"/>
    <property type="molecule type" value="Genomic_DNA"/>
</dbReference>
<dbReference type="RefSeq" id="WP_040909929.1">
    <property type="nucleotide sequence ID" value="NZ_JAFHCK010000036.1"/>
</dbReference>
<sequence length="161" mass="18515">MAYKKYCDTLYGEGNGLDNELRKRVELAMRNEVFKEAKSAISNHISSEVYDVYDPVLYERRYILEKAPINKDLYDDGDITLNVFSSAEPAPSVRNVPYNGPKGTFAQWINDGSVNNIFNDTHYVWEDERPFYKRAVEELEATESYKQALADGLLRRGVNIT</sequence>
<gene>
    <name evidence="1" type="ORF">TQ39_07535</name>
</gene>
<dbReference type="Proteomes" id="UP000032483">
    <property type="component" value="Unassembled WGS sequence"/>
</dbReference>
<comment type="caution">
    <text evidence="1">The sequence shown here is derived from an EMBL/GenBank/DDBJ whole genome shotgun (WGS) entry which is preliminary data.</text>
</comment>